<dbReference type="PANTHER" id="PTHR19328:SF75">
    <property type="entry name" value="ALDOSE SUGAR DEHYDROGENASE YLII"/>
    <property type="match status" value="1"/>
</dbReference>
<dbReference type="SUPFAM" id="SSF50952">
    <property type="entry name" value="Soluble quinoprotein glucose dehydrogenase"/>
    <property type="match status" value="1"/>
</dbReference>
<evidence type="ECO:0000259" key="3">
    <source>
        <dbReference type="PROSITE" id="PS50093"/>
    </source>
</evidence>
<evidence type="ECO:0000313" key="4">
    <source>
        <dbReference type="EMBL" id="PXY30812.1"/>
    </source>
</evidence>
<accession>A0A318LX46</accession>
<keyword evidence="4" id="KW-0378">Hydrolase</keyword>
<keyword evidence="5" id="KW-1185">Reference proteome</keyword>
<sequence length="710" mass="76899">MRISRMVALAAAAGTALAVAPAISAASTASGRQPAPPPDSAFQKVTLNDSPGEPVDLAVLPDGRVLHTTRAGELWLHDPDTRLNTLAAELDVYTHDEEGLQSVAVDPGFNGKSNRWVYLYYAPPMDTPVDDPSTPDVNEGDAPFTGTPADFEPFEGVQRLSRFQLVGNELDLSTEQQILEVDEDRGICCHVGGDIVFDGKGNLYLSTGDDTNPFESDGYTPIDERADRNPAFDAQRTSANTNDLRGKVLRIRVQRDGSYTIPDGNLFEPGTPQTRPEIYLMGLRNPFRIEVNDRGDLYVADYSPDAAEADPARGPAGHGRWLMTREAGNYGWPYCVAPDMPYVDYDFATEQSGEPFDCAAPVNNSPHNTGLTELPPVEQPDVWYTYSESEEFPELGATGGIGPMAGPAYDYDPRDQQGRTPVAWPKYYDGMPLFYEWTRDYIKGFRLDRSGELKSIEDVVPSIPVSGPIDMEFGPDGALYVLDYGKGYFAENPEAQLARIDYIGTGGNHTPVPMVAADVDNGQTPLTVNFSSAGTQDADGDRLRYEWDFDSDGVVDSRQLNPTHTYTENGGYTATLKVTDVGGKHRGRSASAEVDIVVGNEEPVVTFVSPVEGQPFEFGDVVQYEVAVTDDQPVDCSRVQVTYILGHDGHGHPISSATGCTGSFLTTVPDGHDPENDELAGVFNATYTDPGAEGVPPLTGTAEVALTPTH</sequence>
<feature type="domain" description="PKD" evidence="3">
    <location>
        <begin position="511"/>
        <end position="601"/>
    </location>
</feature>
<dbReference type="SUPFAM" id="SSF49299">
    <property type="entry name" value="PKD domain"/>
    <property type="match status" value="1"/>
</dbReference>
<dbReference type="RefSeq" id="WP_110338978.1">
    <property type="nucleotide sequence ID" value="NZ_MASU01000007.1"/>
</dbReference>
<dbReference type="InterPro" id="IPR011042">
    <property type="entry name" value="6-blade_b-propeller_TolB-like"/>
</dbReference>
<evidence type="ECO:0000256" key="1">
    <source>
        <dbReference type="SAM" id="MobiDB-lite"/>
    </source>
</evidence>
<name>A0A318LX46_9PSEU</name>
<comment type="caution">
    <text evidence="4">The sequence shown here is derived from an EMBL/GenBank/DDBJ whole genome shotgun (WGS) entry which is preliminary data.</text>
</comment>
<dbReference type="OrthoDB" id="8217716at2"/>
<evidence type="ECO:0000256" key="2">
    <source>
        <dbReference type="SAM" id="SignalP"/>
    </source>
</evidence>
<dbReference type="InterPro" id="IPR011041">
    <property type="entry name" value="Quinoprot_gluc/sorb_DH_b-prop"/>
</dbReference>
<dbReference type="Pfam" id="PF07995">
    <property type="entry name" value="GSDH"/>
    <property type="match status" value="1"/>
</dbReference>
<dbReference type="InterPro" id="IPR022409">
    <property type="entry name" value="PKD/Chitinase_dom"/>
</dbReference>
<organism evidence="4 5">
    <name type="scientific">Prauserella flavalba</name>
    <dbReference type="NCBI Taxonomy" id="1477506"/>
    <lineage>
        <taxon>Bacteria</taxon>
        <taxon>Bacillati</taxon>
        <taxon>Actinomycetota</taxon>
        <taxon>Actinomycetes</taxon>
        <taxon>Pseudonocardiales</taxon>
        <taxon>Pseudonocardiaceae</taxon>
        <taxon>Prauserella</taxon>
    </lineage>
</organism>
<keyword evidence="2" id="KW-0732">Signal</keyword>
<dbReference type="InterPro" id="IPR013783">
    <property type="entry name" value="Ig-like_fold"/>
</dbReference>
<gene>
    <name evidence="4" type="ORF">BA062_19960</name>
</gene>
<proteinExistence type="predicted"/>
<dbReference type="InterPro" id="IPR035986">
    <property type="entry name" value="PKD_dom_sf"/>
</dbReference>
<feature type="region of interest" description="Disordered" evidence="1">
    <location>
        <begin position="27"/>
        <end position="51"/>
    </location>
</feature>
<dbReference type="EMBL" id="MASU01000007">
    <property type="protein sequence ID" value="PXY30812.1"/>
    <property type="molecule type" value="Genomic_DNA"/>
</dbReference>
<evidence type="ECO:0000313" key="5">
    <source>
        <dbReference type="Proteomes" id="UP000247892"/>
    </source>
</evidence>
<dbReference type="Gene3D" id="2.60.40.10">
    <property type="entry name" value="Immunoglobulins"/>
    <property type="match status" value="1"/>
</dbReference>
<reference evidence="4 5" key="1">
    <citation type="submission" date="2016-07" db="EMBL/GenBank/DDBJ databases">
        <title>Draft genome sequence of Prauserella sp. YIM 121212, isolated from alkaline soil.</title>
        <authorList>
            <person name="Ruckert C."/>
            <person name="Albersmeier A."/>
            <person name="Jiang C.-L."/>
            <person name="Jiang Y."/>
            <person name="Kalinowski J."/>
            <person name="Schneider O."/>
            <person name="Winkler A."/>
            <person name="Zotchev S.B."/>
        </authorList>
    </citation>
    <scope>NUCLEOTIDE SEQUENCE [LARGE SCALE GENOMIC DNA]</scope>
    <source>
        <strain evidence="4 5">YIM 121212</strain>
    </source>
</reference>
<dbReference type="GO" id="GO:0005975">
    <property type="term" value="P:carbohydrate metabolic process"/>
    <property type="evidence" value="ECO:0007669"/>
    <property type="project" value="UniProtKB-ARBA"/>
</dbReference>
<dbReference type="InterPro" id="IPR000601">
    <property type="entry name" value="PKD_dom"/>
</dbReference>
<feature type="signal peptide" evidence="2">
    <location>
        <begin position="1"/>
        <end position="18"/>
    </location>
</feature>
<dbReference type="Gene3D" id="2.120.10.30">
    <property type="entry name" value="TolB, C-terminal domain"/>
    <property type="match status" value="1"/>
</dbReference>
<feature type="chain" id="PRO_5039419960" evidence="2">
    <location>
        <begin position="19"/>
        <end position="710"/>
    </location>
</feature>
<dbReference type="PROSITE" id="PS50093">
    <property type="entry name" value="PKD"/>
    <property type="match status" value="1"/>
</dbReference>
<dbReference type="Proteomes" id="UP000247892">
    <property type="component" value="Unassembled WGS sequence"/>
</dbReference>
<dbReference type="Pfam" id="PF18911">
    <property type="entry name" value="PKD_4"/>
    <property type="match status" value="1"/>
</dbReference>
<protein>
    <submittedName>
        <fullName evidence="4">Glycosyl hydrolase</fullName>
    </submittedName>
</protein>
<dbReference type="CDD" id="cd00146">
    <property type="entry name" value="PKD"/>
    <property type="match status" value="1"/>
</dbReference>
<dbReference type="AlphaFoldDB" id="A0A318LX46"/>
<dbReference type="PANTHER" id="PTHR19328">
    <property type="entry name" value="HEDGEHOG-INTERACTING PROTEIN"/>
    <property type="match status" value="1"/>
</dbReference>
<dbReference type="InterPro" id="IPR012938">
    <property type="entry name" value="Glc/Sorbosone_DH"/>
</dbReference>
<dbReference type="SMART" id="SM00089">
    <property type="entry name" value="PKD"/>
    <property type="match status" value="1"/>
</dbReference>
<dbReference type="GO" id="GO:0016787">
    <property type="term" value="F:hydrolase activity"/>
    <property type="evidence" value="ECO:0007669"/>
    <property type="project" value="UniProtKB-KW"/>
</dbReference>